<dbReference type="AlphaFoldDB" id="A0A3S9B2Q6"/>
<evidence type="ECO:0000313" key="2">
    <source>
        <dbReference type="EMBL" id="AZN71161.1"/>
    </source>
</evidence>
<name>A0A3S9B2Q6_9HYPH</name>
<protein>
    <submittedName>
        <fullName evidence="2">MaoC family dehydratase</fullName>
    </submittedName>
</protein>
<keyword evidence="3" id="KW-1185">Reference proteome</keyword>
<gene>
    <name evidence="2" type="ORF">D5400_07655</name>
</gene>
<reference evidence="2 3" key="1">
    <citation type="submission" date="2018-09" db="EMBL/GenBank/DDBJ databases">
        <title>Marinorhizobium profundi gen. nov., sp. nov., isolated from a deep-sea sediment sample from the New Britain Trench and proposal of Marinorhizobiaceae fam. nov. in the order Rhizobiales of the class Alphaproteobacteria.</title>
        <authorList>
            <person name="Cao J."/>
        </authorList>
    </citation>
    <scope>NUCLEOTIDE SEQUENCE [LARGE SCALE GENOMIC DNA]</scope>
    <source>
        <strain evidence="2 3">WS11</strain>
    </source>
</reference>
<dbReference type="Pfam" id="PF01575">
    <property type="entry name" value="MaoC_dehydratas"/>
    <property type="match status" value="1"/>
</dbReference>
<evidence type="ECO:0000313" key="3">
    <source>
        <dbReference type="Proteomes" id="UP000268192"/>
    </source>
</evidence>
<dbReference type="RefSeq" id="WP_126009166.1">
    <property type="nucleotide sequence ID" value="NZ_CP032509.1"/>
</dbReference>
<dbReference type="InterPro" id="IPR002539">
    <property type="entry name" value="MaoC-like_dom"/>
</dbReference>
<dbReference type="KEGG" id="abaw:D5400_07655"/>
<dbReference type="InterPro" id="IPR029069">
    <property type="entry name" value="HotDog_dom_sf"/>
</dbReference>
<organism evidence="2 3">
    <name type="scientific">Georhizobium profundi</name>
    <dbReference type="NCBI Taxonomy" id="2341112"/>
    <lineage>
        <taxon>Bacteria</taxon>
        <taxon>Pseudomonadati</taxon>
        <taxon>Pseudomonadota</taxon>
        <taxon>Alphaproteobacteria</taxon>
        <taxon>Hyphomicrobiales</taxon>
        <taxon>Rhizobiaceae</taxon>
        <taxon>Georhizobium</taxon>
    </lineage>
</organism>
<feature type="domain" description="MaoC-like" evidence="1">
    <location>
        <begin position="11"/>
        <end position="122"/>
    </location>
</feature>
<dbReference type="OrthoDB" id="9797938at2"/>
<dbReference type="Gene3D" id="3.10.129.10">
    <property type="entry name" value="Hotdog Thioesterase"/>
    <property type="match status" value="1"/>
</dbReference>
<evidence type="ECO:0000259" key="1">
    <source>
        <dbReference type="Pfam" id="PF01575"/>
    </source>
</evidence>
<dbReference type="CDD" id="cd03454">
    <property type="entry name" value="YdeM"/>
    <property type="match status" value="1"/>
</dbReference>
<dbReference type="EMBL" id="CP032509">
    <property type="protein sequence ID" value="AZN71161.1"/>
    <property type="molecule type" value="Genomic_DNA"/>
</dbReference>
<dbReference type="SUPFAM" id="SSF54637">
    <property type="entry name" value="Thioesterase/thiol ester dehydrase-isomerase"/>
    <property type="match status" value="1"/>
</dbReference>
<accession>A0A3S9B2Q6</accession>
<sequence length="155" mass="17209">MSPLDYYEIGARQDFGTHTFTAEEIIAFGKAFDPQPFHVDAAAAKESLFGGLCASGWHTGAVWMRKICDFREKETARIKAEGGTPPILGPSPGIRNMRWLKPVFASETIRFGCDVVNARELRSKPGWGIVETRNFAENAQGERVMEFDSAVLIQI</sequence>
<proteinExistence type="predicted"/>
<dbReference type="Proteomes" id="UP000268192">
    <property type="component" value="Chromosome"/>
</dbReference>